<protein>
    <submittedName>
        <fullName evidence="2">Uncharacterized protein</fullName>
    </submittedName>
</protein>
<organism evidence="2 3">
    <name type="scientific">Sphingobium lignivorans</name>
    <dbReference type="NCBI Taxonomy" id="2735886"/>
    <lineage>
        <taxon>Bacteria</taxon>
        <taxon>Pseudomonadati</taxon>
        <taxon>Pseudomonadota</taxon>
        <taxon>Alphaproteobacteria</taxon>
        <taxon>Sphingomonadales</taxon>
        <taxon>Sphingomonadaceae</taxon>
        <taxon>Sphingobium</taxon>
    </lineage>
</organism>
<evidence type="ECO:0000256" key="1">
    <source>
        <dbReference type="SAM" id="SignalP"/>
    </source>
</evidence>
<keyword evidence="1" id="KW-0732">Signal</keyword>
<evidence type="ECO:0000313" key="2">
    <source>
        <dbReference type="EMBL" id="MBB5985742.1"/>
    </source>
</evidence>
<dbReference type="Proteomes" id="UP001138540">
    <property type="component" value="Unassembled WGS sequence"/>
</dbReference>
<reference evidence="2 3" key="1">
    <citation type="submission" date="2020-08" db="EMBL/GenBank/DDBJ databases">
        <title>Exploring microbial biodiversity for novel pathways involved in the catabolism of aromatic compounds derived from lignin.</title>
        <authorList>
            <person name="Elkins J."/>
        </authorList>
    </citation>
    <scope>NUCLEOTIDE SEQUENCE [LARGE SCALE GENOMIC DNA]</scope>
    <source>
        <strain evidence="2 3">B1D3A</strain>
    </source>
</reference>
<gene>
    <name evidence="2" type="ORF">HNP60_001716</name>
</gene>
<sequence>MRAFIIPALAASALACGGAQAQERTGMPAVAGAERGGMPAVNPRRATADPDAAMYRTQDEFRSWSRKAGNPRILLFWNVALTDESSSRYRLRAQEDVTVEAYRGTVTRSTDAVIEAERTTGGPSAWLDRDDEGDLESAYVTAFVRAGANLVDRAALMRKVSAARNQDDRVDQQFMETLAVEEGIDYLVEVLPEYRSGSATGMIFGIRVLHVPSSRVVATFRTEARPAAGPERLVARPGGFQRERDERITPDLVAETLASETMRGFL</sequence>
<proteinExistence type="predicted"/>
<feature type="signal peptide" evidence="1">
    <location>
        <begin position="1"/>
        <end position="21"/>
    </location>
</feature>
<dbReference type="EMBL" id="JACHKA010000001">
    <property type="protein sequence ID" value="MBB5985742.1"/>
    <property type="molecule type" value="Genomic_DNA"/>
</dbReference>
<comment type="caution">
    <text evidence="2">The sequence shown here is derived from an EMBL/GenBank/DDBJ whole genome shotgun (WGS) entry which is preliminary data.</text>
</comment>
<dbReference type="RefSeq" id="WP_184152452.1">
    <property type="nucleotide sequence ID" value="NZ_JACHKA010000001.1"/>
</dbReference>
<accession>A0ABR6NEN6</accession>
<dbReference type="PROSITE" id="PS51257">
    <property type="entry name" value="PROKAR_LIPOPROTEIN"/>
    <property type="match status" value="1"/>
</dbReference>
<evidence type="ECO:0000313" key="3">
    <source>
        <dbReference type="Proteomes" id="UP001138540"/>
    </source>
</evidence>
<keyword evidence="3" id="KW-1185">Reference proteome</keyword>
<name>A0ABR6NEN6_9SPHN</name>
<feature type="chain" id="PRO_5047209168" evidence="1">
    <location>
        <begin position="22"/>
        <end position="266"/>
    </location>
</feature>